<comment type="catalytic activity">
    <reaction evidence="8">
        <text>an N-acyl-L-alpha-aminoacyl-tRNA + H2O = an N-acyl-L-amino acid + a tRNA + H(+)</text>
        <dbReference type="Rhea" id="RHEA:54448"/>
        <dbReference type="Rhea" id="RHEA-COMP:10123"/>
        <dbReference type="Rhea" id="RHEA-COMP:13883"/>
        <dbReference type="ChEBI" id="CHEBI:15377"/>
        <dbReference type="ChEBI" id="CHEBI:15378"/>
        <dbReference type="ChEBI" id="CHEBI:59874"/>
        <dbReference type="ChEBI" id="CHEBI:78442"/>
        <dbReference type="ChEBI" id="CHEBI:138191"/>
        <dbReference type="EC" id="3.1.1.29"/>
    </reaction>
</comment>
<evidence type="ECO:0000256" key="8">
    <source>
        <dbReference type="HAMAP-Rule" id="MF_00083"/>
    </source>
</evidence>
<dbReference type="EMBL" id="JADIMS010000057">
    <property type="protein sequence ID" value="MBO8450181.1"/>
    <property type="molecule type" value="Genomic_DNA"/>
</dbReference>
<feature type="site" description="Discriminates between blocked and unblocked aminoacyl-tRNA" evidence="8">
    <location>
        <position position="22"/>
    </location>
</feature>
<dbReference type="PANTHER" id="PTHR17224:SF1">
    <property type="entry name" value="PEPTIDYL-TRNA HYDROLASE"/>
    <property type="match status" value="1"/>
</dbReference>
<keyword evidence="4 8" id="KW-0378">Hydrolase</keyword>
<protein>
    <recommendedName>
        <fullName evidence="7 8">Peptidyl-tRNA hydrolase</fullName>
        <shortName evidence="8">Pth</shortName>
        <ecNumber evidence="1 8">3.1.1.29</ecNumber>
    </recommendedName>
</protein>
<proteinExistence type="inferred from homology"/>
<dbReference type="GO" id="GO:0000049">
    <property type="term" value="F:tRNA binding"/>
    <property type="evidence" value="ECO:0007669"/>
    <property type="project" value="UniProtKB-UniRule"/>
</dbReference>
<reference evidence="9" key="1">
    <citation type="submission" date="2020-10" db="EMBL/GenBank/DDBJ databases">
        <authorList>
            <person name="Gilroy R."/>
        </authorList>
    </citation>
    <scope>NUCLEOTIDE SEQUENCE</scope>
    <source>
        <strain evidence="9">B3-4054</strain>
    </source>
</reference>
<comment type="subunit">
    <text evidence="8">Monomer.</text>
</comment>
<dbReference type="PANTHER" id="PTHR17224">
    <property type="entry name" value="PEPTIDYL-TRNA HYDROLASE"/>
    <property type="match status" value="1"/>
</dbReference>
<comment type="caution">
    <text evidence="9">The sequence shown here is derived from an EMBL/GenBank/DDBJ whole genome shotgun (WGS) entry which is preliminary data.</text>
</comment>
<feature type="site" description="Stabilizes the basic form of H active site to accept a proton" evidence="8">
    <location>
        <position position="107"/>
    </location>
</feature>
<dbReference type="PROSITE" id="PS01196">
    <property type="entry name" value="PEPT_TRNA_HYDROL_2"/>
    <property type="match status" value="1"/>
</dbReference>
<dbReference type="Pfam" id="PF01195">
    <property type="entry name" value="Pept_tRNA_hydro"/>
    <property type="match status" value="1"/>
</dbReference>
<evidence type="ECO:0000256" key="3">
    <source>
        <dbReference type="ARBA" id="ARBA00022555"/>
    </source>
</evidence>
<keyword evidence="2 8" id="KW-0963">Cytoplasm</keyword>
<comment type="similarity">
    <text evidence="6 8">Belongs to the PTH family.</text>
</comment>
<dbReference type="AlphaFoldDB" id="A0A9D9HGA2"/>
<evidence type="ECO:0000256" key="6">
    <source>
        <dbReference type="ARBA" id="ARBA00038063"/>
    </source>
</evidence>
<keyword evidence="5 8" id="KW-0694">RNA-binding</keyword>
<feature type="binding site" evidence="8">
    <location>
        <position position="27"/>
    </location>
    <ligand>
        <name>tRNA</name>
        <dbReference type="ChEBI" id="CHEBI:17843"/>
    </ligand>
</feature>
<gene>
    <name evidence="8" type="primary">pth</name>
    <name evidence="9" type="ORF">IAA96_03645</name>
</gene>
<dbReference type="CDD" id="cd00462">
    <property type="entry name" value="PTH"/>
    <property type="match status" value="1"/>
</dbReference>
<evidence type="ECO:0000256" key="5">
    <source>
        <dbReference type="ARBA" id="ARBA00022884"/>
    </source>
</evidence>
<dbReference type="Proteomes" id="UP000823616">
    <property type="component" value="Unassembled WGS sequence"/>
</dbReference>
<dbReference type="InterPro" id="IPR001328">
    <property type="entry name" value="Pept_tRNA_hydro"/>
</dbReference>
<reference evidence="9" key="2">
    <citation type="journal article" date="2021" name="PeerJ">
        <title>Extensive microbial diversity within the chicken gut microbiome revealed by metagenomics and culture.</title>
        <authorList>
            <person name="Gilroy R."/>
            <person name="Ravi A."/>
            <person name="Getino M."/>
            <person name="Pursley I."/>
            <person name="Horton D.L."/>
            <person name="Alikhan N.F."/>
            <person name="Baker D."/>
            <person name="Gharbi K."/>
            <person name="Hall N."/>
            <person name="Watson M."/>
            <person name="Adriaenssens E.M."/>
            <person name="Foster-Nyarko E."/>
            <person name="Jarju S."/>
            <person name="Secka A."/>
            <person name="Antonio M."/>
            <person name="Oren A."/>
            <person name="Chaudhuri R.R."/>
            <person name="La Ragione R."/>
            <person name="Hildebrand F."/>
            <person name="Pallen M.J."/>
        </authorList>
    </citation>
    <scope>NUCLEOTIDE SEQUENCE</scope>
    <source>
        <strain evidence="9">B3-4054</strain>
    </source>
</reference>
<comment type="subcellular location">
    <subcellularLocation>
        <location evidence="8">Cytoplasm</location>
    </subcellularLocation>
</comment>
<organism evidence="9 10">
    <name type="scientific">Candidatus Avitreponema avistercoris</name>
    <dbReference type="NCBI Taxonomy" id="2840705"/>
    <lineage>
        <taxon>Bacteria</taxon>
        <taxon>Pseudomonadati</taxon>
        <taxon>Spirochaetota</taxon>
        <taxon>Spirochaetia</taxon>
        <taxon>Spirochaetales</taxon>
        <taxon>Candidatus Avitreponema</taxon>
    </lineage>
</organism>
<evidence type="ECO:0000313" key="10">
    <source>
        <dbReference type="Proteomes" id="UP000823616"/>
    </source>
</evidence>
<feature type="active site" description="Proton acceptor" evidence="8">
    <location>
        <position position="32"/>
    </location>
</feature>
<dbReference type="NCBIfam" id="TIGR00447">
    <property type="entry name" value="pth"/>
    <property type="match status" value="1"/>
</dbReference>
<evidence type="ECO:0000256" key="7">
    <source>
        <dbReference type="ARBA" id="ARBA00050038"/>
    </source>
</evidence>
<sequence>MVSQVSQVSQTDRISLVVFLGNYGKEYEKTRHNAAWLFAASLDFFPRLSWQRKFRGQWASLPWRSGQEERQVYFLMPETYMNLSGESAAGLASFYKIPPQEILAVHDEIELDFGTVSLKRGGGLGGHNGLRSLKSCLGTPDFWRIRLGVGKPPHPDVASYVLSPFSRKEEKDLPFVFQAAEEILCSVLTRAPSSVPEEWRKKKTLEP</sequence>
<dbReference type="GO" id="GO:0004045">
    <property type="term" value="F:peptidyl-tRNA hydrolase activity"/>
    <property type="evidence" value="ECO:0007669"/>
    <property type="project" value="UniProtKB-UniRule"/>
</dbReference>
<name>A0A9D9HGA2_9SPIR</name>
<comment type="function">
    <text evidence="8">Catalyzes the release of premature peptidyl moieties from peptidyl-tRNA molecules trapped in stalled 50S ribosomal subunits, and thus maintains levels of free tRNAs and 50S ribosomes.</text>
</comment>
<keyword evidence="3 8" id="KW-0820">tRNA-binding</keyword>
<dbReference type="InterPro" id="IPR036416">
    <property type="entry name" value="Pept_tRNA_hydro_sf"/>
</dbReference>
<evidence type="ECO:0000256" key="4">
    <source>
        <dbReference type="ARBA" id="ARBA00022801"/>
    </source>
</evidence>
<evidence type="ECO:0000256" key="2">
    <source>
        <dbReference type="ARBA" id="ARBA00022490"/>
    </source>
</evidence>
<feature type="binding site" evidence="8">
    <location>
        <position position="128"/>
    </location>
    <ligand>
        <name>tRNA</name>
        <dbReference type="ChEBI" id="CHEBI:17843"/>
    </ligand>
</feature>
<dbReference type="EC" id="3.1.1.29" evidence="1 8"/>
<feature type="binding site" evidence="8">
    <location>
        <position position="82"/>
    </location>
    <ligand>
        <name>tRNA</name>
        <dbReference type="ChEBI" id="CHEBI:17843"/>
    </ligand>
</feature>
<dbReference type="HAMAP" id="MF_00083">
    <property type="entry name" value="Pept_tRNA_hydro_bact"/>
    <property type="match status" value="1"/>
</dbReference>
<evidence type="ECO:0000256" key="1">
    <source>
        <dbReference type="ARBA" id="ARBA00013260"/>
    </source>
</evidence>
<accession>A0A9D9HGA2</accession>
<comment type="function">
    <text evidence="8">Hydrolyzes ribosome-free peptidyl-tRNAs (with 1 or more amino acids incorporated), which drop off the ribosome during protein synthesis, or as a result of ribosome stalling.</text>
</comment>
<dbReference type="SUPFAM" id="SSF53178">
    <property type="entry name" value="Peptidyl-tRNA hydrolase-like"/>
    <property type="match status" value="1"/>
</dbReference>
<dbReference type="Gene3D" id="3.40.50.1470">
    <property type="entry name" value="Peptidyl-tRNA hydrolase"/>
    <property type="match status" value="1"/>
</dbReference>
<evidence type="ECO:0000313" key="9">
    <source>
        <dbReference type="EMBL" id="MBO8450181.1"/>
    </source>
</evidence>
<feature type="binding site" evidence="8">
    <location>
        <position position="80"/>
    </location>
    <ligand>
        <name>tRNA</name>
        <dbReference type="ChEBI" id="CHEBI:17843"/>
    </ligand>
</feature>
<dbReference type="InterPro" id="IPR018171">
    <property type="entry name" value="Pept_tRNA_hydro_CS"/>
</dbReference>
<dbReference type="GO" id="GO:0072344">
    <property type="term" value="P:rescue of stalled ribosome"/>
    <property type="evidence" value="ECO:0007669"/>
    <property type="project" value="UniProtKB-UniRule"/>
</dbReference>
<dbReference type="GO" id="GO:0005737">
    <property type="term" value="C:cytoplasm"/>
    <property type="evidence" value="ECO:0007669"/>
    <property type="project" value="UniProtKB-SubCell"/>
</dbReference>
<dbReference type="GO" id="GO:0006515">
    <property type="term" value="P:protein quality control for misfolded or incompletely synthesized proteins"/>
    <property type="evidence" value="ECO:0007669"/>
    <property type="project" value="UniProtKB-UniRule"/>
</dbReference>